<evidence type="ECO:0000256" key="1">
    <source>
        <dbReference type="ARBA" id="ARBA00023002"/>
    </source>
</evidence>
<keyword evidence="5" id="KW-1185">Reference proteome</keyword>
<keyword evidence="2" id="KW-0472">Membrane</keyword>
<keyword evidence="1" id="KW-0560">Oxidoreductase</keyword>
<evidence type="ECO:0000256" key="2">
    <source>
        <dbReference type="SAM" id="Phobius"/>
    </source>
</evidence>
<name>A0AAG5DH78_ANOAO</name>
<protein>
    <recommendedName>
        <fullName evidence="3">Gfo/Idh/MocA-like oxidoreductase N-terminal domain-containing protein</fullName>
    </recommendedName>
</protein>
<dbReference type="Gene3D" id="3.40.50.720">
    <property type="entry name" value="NAD(P)-binding Rossmann-like Domain"/>
    <property type="match status" value="1"/>
</dbReference>
<evidence type="ECO:0000313" key="5">
    <source>
        <dbReference type="Proteomes" id="UP000075880"/>
    </source>
</evidence>
<keyword evidence="2" id="KW-0812">Transmembrane</keyword>
<accession>A0AAG5DH78</accession>
<evidence type="ECO:0000259" key="3">
    <source>
        <dbReference type="Pfam" id="PF01408"/>
    </source>
</evidence>
<proteinExistence type="predicted"/>
<dbReference type="Pfam" id="PF01408">
    <property type="entry name" value="GFO_IDH_MocA"/>
    <property type="match status" value="1"/>
</dbReference>
<feature type="transmembrane region" description="Helical" evidence="2">
    <location>
        <begin position="121"/>
        <end position="143"/>
    </location>
</feature>
<dbReference type="PANTHER" id="PTHR43818:SF11">
    <property type="entry name" value="BCDNA.GH03377"/>
    <property type="match status" value="1"/>
</dbReference>
<dbReference type="GO" id="GO:0000166">
    <property type="term" value="F:nucleotide binding"/>
    <property type="evidence" value="ECO:0007669"/>
    <property type="project" value="InterPro"/>
</dbReference>
<dbReference type="SUPFAM" id="SSF51735">
    <property type="entry name" value="NAD(P)-binding Rossmann-fold domains"/>
    <property type="match status" value="1"/>
</dbReference>
<keyword evidence="2" id="KW-1133">Transmembrane helix</keyword>
<dbReference type="AlphaFoldDB" id="A0AAG5DH78"/>
<dbReference type="InterPro" id="IPR050463">
    <property type="entry name" value="Gfo/Idh/MocA_oxidrdct_glycsds"/>
</dbReference>
<feature type="domain" description="Gfo/Idh/MocA-like oxidoreductase N-terminal" evidence="3">
    <location>
        <begin position="7"/>
        <end position="85"/>
    </location>
</feature>
<dbReference type="EnsemblMetazoa" id="ENSAATROPT011127">
    <property type="protein sequence ID" value="ENSAATROPP010053"/>
    <property type="gene ID" value="ENSAATROPG009057"/>
</dbReference>
<dbReference type="InterPro" id="IPR000683">
    <property type="entry name" value="Gfo/Idh/MocA-like_OxRdtase_N"/>
</dbReference>
<dbReference type="InterPro" id="IPR036291">
    <property type="entry name" value="NAD(P)-bd_dom_sf"/>
</dbReference>
<organism evidence="4 5">
    <name type="scientific">Anopheles atroparvus</name>
    <name type="common">European mosquito</name>
    <dbReference type="NCBI Taxonomy" id="41427"/>
    <lineage>
        <taxon>Eukaryota</taxon>
        <taxon>Metazoa</taxon>
        <taxon>Ecdysozoa</taxon>
        <taxon>Arthropoda</taxon>
        <taxon>Hexapoda</taxon>
        <taxon>Insecta</taxon>
        <taxon>Pterygota</taxon>
        <taxon>Neoptera</taxon>
        <taxon>Endopterygota</taxon>
        <taxon>Diptera</taxon>
        <taxon>Nematocera</taxon>
        <taxon>Culicoidea</taxon>
        <taxon>Culicidae</taxon>
        <taxon>Anophelinae</taxon>
        <taxon>Anopheles</taxon>
    </lineage>
</organism>
<sequence>IEMLPGIGMFGTGEVTHVLVPILRDKGFNIVAIWGRTGKEAEQAAVELKIPFHTAKIDDVLLRKDVDLVFITCPPFLHSQISVKARTMTTLAAFSSLRVATMFFFGWHAQQRFLFRAAESYRASICFFFSTVFFTPLLTYLFVSTIN</sequence>
<dbReference type="GO" id="GO:0016491">
    <property type="term" value="F:oxidoreductase activity"/>
    <property type="evidence" value="ECO:0007669"/>
    <property type="project" value="UniProtKB-KW"/>
</dbReference>
<dbReference type="PANTHER" id="PTHR43818">
    <property type="entry name" value="BCDNA.GH03377"/>
    <property type="match status" value="1"/>
</dbReference>
<reference evidence="4" key="1">
    <citation type="submission" date="2024-04" db="UniProtKB">
        <authorList>
            <consortium name="EnsemblMetazoa"/>
        </authorList>
    </citation>
    <scope>IDENTIFICATION</scope>
    <source>
        <strain evidence="4">EBRO</strain>
    </source>
</reference>
<feature type="transmembrane region" description="Helical" evidence="2">
    <location>
        <begin position="91"/>
        <end position="109"/>
    </location>
</feature>
<evidence type="ECO:0000313" key="4">
    <source>
        <dbReference type="EnsemblMetazoa" id="ENSAATROPP010053"/>
    </source>
</evidence>
<dbReference type="Proteomes" id="UP000075880">
    <property type="component" value="Unassembled WGS sequence"/>
</dbReference>